<keyword evidence="3" id="KW-0808">Transferase</keyword>
<dbReference type="GO" id="GO:0016020">
    <property type="term" value="C:membrane"/>
    <property type="evidence" value="ECO:0007669"/>
    <property type="project" value="InterPro"/>
</dbReference>
<dbReference type="InterPro" id="IPR036890">
    <property type="entry name" value="HATPase_C_sf"/>
</dbReference>
<dbReference type="InterPro" id="IPR050640">
    <property type="entry name" value="Bact_2-comp_sensor_kinase"/>
</dbReference>
<dbReference type="GO" id="GO:0000155">
    <property type="term" value="F:phosphorelay sensor kinase activity"/>
    <property type="evidence" value="ECO:0007669"/>
    <property type="project" value="InterPro"/>
</dbReference>
<dbReference type="AlphaFoldDB" id="A0A4R0YD00"/>
<sequence length="402" mass="44109">MTAGRSARCCIPSCWMTPAVDDVRVRWRPAKGPAHLSGSYPMQALTRSQTPGMMPLWVPLAAGLPITLCMGVMALPELVHQYAGLFRVLYAVGYLFWIVPLSLLQRAMWRRNLRWRVTVPVLLIATYIPSVINNGIGQAAAVHWGLVKAYEFRRIFAGLDGCWLALIAFCAIHAMVLHYDALQQSRRREAESAALASEAQLRALQYQLHPHFLFNTLNSISALVADDRRHEATRMIARLGDLLRATLERSDSREVTLAEELSLTEHYLDVEKARLGSRLRMQTRVGPGVLHALVPPLLLQPLVENAIRHGIAMRPSGGALGLDIQAHDGMLAIELSNDGVASSANGAEAGGTSIGLANVRQRLQTLYGDAQDLSMRLAEDGACVVCIRLPLRLVALPEEVSA</sequence>
<keyword evidence="1" id="KW-1133">Transmembrane helix</keyword>
<evidence type="ECO:0000259" key="2">
    <source>
        <dbReference type="Pfam" id="PF06580"/>
    </source>
</evidence>
<name>A0A4R0YD00_9GAMM</name>
<dbReference type="Proteomes" id="UP000291822">
    <property type="component" value="Unassembled WGS sequence"/>
</dbReference>
<evidence type="ECO:0000313" key="4">
    <source>
        <dbReference type="Proteomes" id="UP000291822"/>
    </source>
</evidence>
<feature type="transmembrane region" description="Helical" evidence="1">
    <location>
        <begin position="56"/>
        <end position="76"/>
    </location>
</feature>
<feature type="domain" description="Signal transduction histidine kinase internal region" evidence="2">
    <location>
        <begin position="199"/>
        <end position="279"/>
    </location>
</feature>
<feature type="transmembrane region" description="Helical" evidence="1">
    <location>
        <begin position="156"/>
        <end position="179"/>
    </location>
</feature>
<accession>A0A4R0YD00</accession>
<dbReference type="PANTHER" id="PTHR34220:SF7">
    <property type="entry name" value="SENSOR HISTIDINE KINASE YPDA"/>
    <property type="match status" value="1"/>
</dbReference>
<comment type="caution">
    <text evidence="3">The sequence shown here is derived from an EMBL/GenBank/DDBJ whole genome shotgun (WGS) entry which is preliminary data.</text>
</comment>
<dbReference type="Gene3D" id="3.30.565.10">
    <property type="entry name" value="Histidine kinase-like ATPase, C-terminal domain"/>
    <property type="match status" value="1"/>
</dbReference>
<gene>
    <name evidence="3" type="ORF">EZM97_35750</name>
</gene>
<evidence type="ECO:0000313" key="3">
    <source>
        <dbReference type="EMBL" id="TCI05876.1"/>
    </source>
</evidence>
<proteinExistence type="predicted"/>
<keyword evidence="1" id="KW-0472">Membrane</keyword>
<protein>
    <submittedName>
        <fullName evidence="3">Sensor histidine kinase</fullName>
    </submittedName>
</protein>
<dbReference type="EMBL" id="SJTG01000008">
    <property type="protein sequence ID" value="TCI05876.1"/>
    <property type="molecule type" value="Genomic_DNA"/>
</dbReference>
<dbReference type="Pfam" id="PF06580">
    <property type="entry name" value="His_kinase"/>
    <property type="match status" value="1"/>
</dbReference>
<keyword evidence="3" id="KW-0418">Kinase</keyword>
<keyword evidence="4" id="KW-1185">Reference proteome</keyword>
<reference evidence="3 4" key="1">
    <citation type="submission" date="2019-02" db="EMBL/GenBank/DDBJ databases">
        <title>Dyella amyloliquefaciens sp. nov., isolated from forest soil.</title>
        <authorList>
            <person name="Gao Z.-H."/>
            <person name="Qiu L.-H."/>
        </authorList>
    </citation>
    <scope>NUCLEOTIDE SEQUENCE [LARGE SCALE GENOMIC DNA]</scope>
    <source>
        <strain evidence="3 4">KACC 12747</strain>
    </source>
</reference>
<feature type="transmembrane region" description="Helical" evidence="1">
    <location>
        <begin position="115"/>
        <end position="136"/>
    </location>
</feature>
<evidence type="ECO:0000256" key="1">
    <source>
        <dbReference type="SAM" id="Phobius"/>
    </source>
</evidence>
<feature type="transmembrane region" description="Helical" evidence="1">
    <location>
        <begin position="82"/>
        <end position="103"/>
    </location>
</feature>
<keyword evidence="1" id="KW-0812">Transmembrane</keyword>
<dbReference type="SUPFAM" id="SSF55874">
    <property type="entry name" value="ATPase domain of HSP90 chaperone/DNA topoisomerase II/histidine kinase"/>
    <property type="match status" value="1"/>
</dbReference>
<dbReference type="InterPro" id="IPR010559">
    <property type="entry name" value="Sig_transdc_His_kin_internal"/>
</dbReference>
<organism evidence="3 4">
    <name type="scientific">Dyella soli</name>
    <dbReference type="NCBI Taxonomy" id="522319"/>
    <lineage>
        <taxon>Bacteria</taxon>
        <taxon>Pseudomonadati</taxon>
        <taxon>Pseudomonadota</taxon>
        <taxon>Gammaproteobacteria</taxon>
        <taxon>Lysobacterales</taxon>
        <taxon>Rhodanobacteraceae</taxon>
        <taxon>Dyella</taxon>
    </lineage>
</organism>
<dbReference type="PANTHER" id="PTHR34220">
    <property type="entry name" value="SENSOR HISTIDINE KINASE YPDA"/>
    <property type="match status" value="1"/>
</dbReference>